<feature type="domain" description="Acyl-CoA dehydrogenase/oxidase C-terminal" evidence="9">
    <location>
        <begin position="255"/>
        <end position="404"/>
    </location>
</feature>
<evidence type="ECO:0000256" key="3">
    <source>
        <dbReference type="ARBA" id="ARBA00011738"/>
    </source>
</evidence>
<feature type="region of interest" description="Disordered" evidence="8">
    <location>
        <begin position="187"/>
        <end position="207"/>
    </location>
</feature>
<dbReference type="SUPFAM" id="SSF47203">
    <property type="entry name" value="Acyl-CoA dehydrogenase C-terminal domain-like"/>
    <property type="match status" value="1"/>
</dbReference>
<evidence type="ECO:0000313" key="13">
    <source>
        <dbReference type="Proteomes" id="UP000295578"/>
    </source>
</evidence>
<dbReference type="Pfam" id="PF02771">
    <property type="entry name" value="Acyl-CoA_dh_N"/>
    <property type="match status" value="1"/>
</dbReference>
<feature type="domain" description="Acyl-CoA oxidase/dehydrogenase middle" evidence="10">
    <location>
        <begin position="130"/>
        <end position="243"/>
    </location>
</feature>
<keyword evidence="13" id="KW-1185">Reference proteome</keyword>
<dbReference type="InterPro" id="IPR046373">
    <property type="entry name" value="Acyl-CoA_Oxase/DH_mid-dom_sf"/>
</dbReference>
<keyword evidence="5 7" id="KW-0274">FAD</keyword>
<comment type="subunit">
    <text evidence="3">Homodimer.</text>
</comment>
<comment type="caution">
    <text evidence="12">The sequence shown here is derived from an EMBL/GenBank/DDBJ whole genome shotgun (WGS) entry which is preliminary data.</text>
</comment>
<comment type="cofactor">
    <cofactor evidence="1 7">
        <name>FAD</name>
        <dbReference type="ChEBI" id="CHEBI:57692"/>
    </cofactor>
</comment>
<evidence type="ECO:0000256" key="6">
    <source>
        <dbReference type="ARBA" id="ARBA00023002"/>
    </source>
</evidence>
<keyword evidence="4 7" id="KW-0285">Flavoprotein</keyword>
<dbReference type="AlphaFoldDB" id="A0A4R4ZZX1"/>
<gene>
    <name evidence="12" type="ORF">E1293_42100</name>
</gene>
<evidence type="ECO:0000256" key="7">
    <source>
        <dbReference type="RuleBase" id="RU362125"/>
    </source>
</evidence>
<dbReference type="Gene3D" id="2.40.110.10">
    <property type="entry name" value="Butyryl-CoA Dehydrogenase, subunit A, domain 2"/>
    <property type="match status" value="1"/>
</dbReference>
<evidence type="ECO:0000313" key="12">
    <source>
        <dbReference type="EMBL" id="TDD63986.1"/>
    </source>
</evidence>
<dbReference type="PANTHER" id="PTHR48083:SF13">
    <property type="entry name" value="ACYL-COA DEHYDROGENASE FAMILY MEMBER 11"/>
    <property type="match status" value="1"/>
</dbReference>
<organism evidence="12 13">
    <name type="scientific">Actinomadura darangshiensis</name>
    <dbReference type="NCBI Taxonomy" id="705336"/>
    <lineage>
        <taxon>Bacteria</taxon>
        <taxon>Bacillati</taxon>
        <taxon>Actinomycetota</taxon>
        <taxon>Actinomycetes</taxon>
        <taxon>Streptosporangiales</taxon>
        <taxon>Thermomonosporaceae</taxon>
        <taxon>Actinomadura</taxon>
    </lineage>
</organism>
<dbReference type="Pfam" id="PF02770">
    <property type="entry name" value="Acyl-CoA_dh_M"/>
    <property type="match status" value="1"/>
</dbReference>
<sequence length="411" mass="45480">MDFELSPKARDHQERLQEFMDDRVYPAEPVYAAWRAGNDPHALPPIVQELKVEARERGLWNLFLPDVSGLSNLEYATLAELTGRSPDLAPEAVNCAAPDTGNMEVLHMFGTDEQKRRWLKPLLDGEIRSAFAMTEPEVASSDATNITTSIVRDGGEYVINGRKWFITGAADERCKIFIVMGRMGVGPRQGAGDNTTDPDGPAHRQQSQVLVPRDTPGVTIVRHLPVFGYQDQHGHSEILFEDVRVPVSNLVAAEGDGFVIAQARLGPGRIHHCMRALGMAERALELMCRRALSREAFGGPLAGQGVVRQQIAESRMAIEQARLLTLKTAWLIDRHGAKGARSEIAAIKVVVPRIAHEVLDRAIQVHGGAGVSDDTPLAAMYSWVRAMRIFDGPDEVHVRTVARQELRRYDR</sequence>
<dbReference type="GO" id="GO:0033539">
    <property type="term" value="P:fatty acid beta-oxidation using acyl-CoA dehydrogenase"/>
    <property type="evidence" value="ECO:0007669"/>
    <property type="project" value="TreeGrafter"/>
</dbReference>
<dbReference type="SUPFAM" id="SSF56645">
    <property type="entry name" value="Acyl-CoA dehydrogenase NM domain-like"/>
    <property type="match status" value="1"/>
</dbReference>
<proteinExistence type="inferred from homology"/>
<comment type="similarity">
    <text evidence="2 7">Belongs to the acyl-CoA dehydrogenase family.</text>
</comment>
<dbReference type="InterPro" id="IPR013786">
    <property type="entry name" value="AcylCoA_DH/ox_N"/>
</dbReference>
<dbReference type="InterPro" id="IPR037069">
    <property type="entry name" value="AcylCoA_DH/ox_N_sf"/>
</dbReference>
<dbReference type="EMBL" id="SMKY01000380">
    <property type="protein sequence ID" value="TDD63986.1"/>
    <property type="molecule type" value="Genomic_DNA"/>
</dbReference>
<dbReference type="InterPro" id="IPR009100">
    <property type="entry name" value="AcylCoA_DH/oxidase_NM_dom_sf"/>
</dbReference>
<dbReference type="Gene3D" id="1.20.140.10">
    <property type="entry name" value="Butyryl-CoA Dehydrogenase, subunit A, domain 3"/>
    <property type="match status" value="1"/>
</dbReference>
<dbReference type="GO" id="GO:0003995">
    <property type="term" value="F:acyl-CoA dehydrogenase activity"/>
    <property type="evidence" value="ECO:0007669"/>
    <property type="project" value="TreeGrafter"/>
</dbReference>
<evidence type="ECO:0000256" key="1">
    <source>
        <dbReference type="ARBA" id="ARBA00001974"/>
    </source>
</evidence>
<dbReference type="Proteomes" id="UP000295578">
    <property type="component" value="Unassembled WGS sequence"/>
</dbReference>
<dbReference type="RefSeq" id="WP_132204954.1">
    <property type="nucleotide sequence ID" value="NZ_SMKY01000380.1"/>
</dbReference>
<evidence type="ECO:0000259" key="9">
    <source>
        <dbReference type="Pfam" id="PF00441"/>
    </source>
</evidence>
<name>A0A4R4ZZX1_9ACTN</name>
<evidence type="ECO:0000256" key="8">
    <source>
        <dbReference type="SAM" id="MobiDB-lite"/>
    </source>
</evidence>
<evidence type="ECO:0000256" key="2">
    <source>
        <dbReference type="ARBA" id="ARBA00009347"/>
    </source>
</evidence>
<dbReference type="InterPro" id="IPR006091">
    <property type="entry name" value="Acyl-CoA_Oxase/DH_mid-dom"/>
</dbReference>
<dbReference type="OrthoDB" id="8876745at2"/>
<dbReference type="InterPro" id="IPR009075">
    <property type="entry name" value="AcylCo_DH/oxidase_C"/>
</dbReference>
<feature type="domain" description="Acyl-CoA dehydrogenase/oxidase N-terminal" evidence="11">
    <location>
        <begin position="9"/>
        <end position="126"/>
    </location>
</feature>
<dbReference type="FunFam" id="2.40.110.10:FF:000002">
    <property type="entry name" value="Acyl-CoA dehydrogenase fadE12"/>
    <property type="match status" value="1"/>
</dbReference>
<reference evidence="12 13" key="1">
    <citation type="submission" date="2019-03" db="EMBL/GenBank/DDBJ databases">
        <title>Draft genome sequences of novel Actinobacteria.</title>
        <authorList>
            <person name="Sahin N."/>
            <person name="Ay H."/>
            <person name="Saygin H."/>
        </authorList>
    </citation>
    <scope>NUCLEOTIDE SEQUENCE [LARGE SCALE GENOMIC DNA]</scope>
    <source>
        <strain evidence="12 13">DSM 45941</strain>
    </source>
</reference>
<dbReference type="InterPro" id="IPR036250">
    <property type="entry name" value="AcylCo_DH-like_C"/>
</dbReference>
<keyword evidence="6 7" id="KW-0560">Oxidoreductase</keyword>
<accession>A0A4R4ZZX1</accession>
<evidence type="ECO:0000256" key="4">
    <source>
        <dbReference type="ARBA" id="ARBA00022630"/>
    </source>
</evidence>
<dbReference type="Pfam" id="PF00441">
    <property type="entry name" value="Acyl-CoA_dh_1"/>
    <property type="match status" value="1"/>
</dbReference>
<dbReference type="Gene3D" id="1.10.540.10">
    <property type="entry name" value="Acyl-CoA dehydrogenase/oxidase, N-terminal domain"/>
    <property type="match status" value="1"/>
</dbReference>
<dbReference type="GO" id="GO:0050660">
    <property type="term" value="F:flavin adenine dinucleotide binding"/>
    <property type="evidence" value="ECO:0007669"/>
    <property type="project" value="InterPro"/>
</dbReference>
<evidence type="ECO:0000259" key="11">
    <source>
        <dbReference type="Pfam" id="PF02771"/>
    </source>
</evidence>
<dbReference type="InterPro" id="IPR050741">
    <property type="entry name" value="Acyl-CoA_dehydrogenase"/>
</dbReference>
<evidence type="ECO:0000259" key="10">
    <source>
        <dbReference type="Pfam" id="PF02770"/>
    </source>
</evidence>
<evidence type="ECO:0000256" key="5">
    <source>
        <dbReference type="ARBA" id="ARBA00022827"/>
    </source>
</evidence>
<dbReference type="GO" id="GO:0005737">
    <property type="term" value="C:cytoplasm"/>
    <property type="evidence" value="ECO:0007669"/>
    <property type="project" value="TreeGrafter"/>
</dbReference>
<dbReference type="PANTHER" id="PTHR48083">
    <property type="entry name" value="MEDIUM-CHAIN SPECIFIC ACYL-COA DEHYDROGENASE, MITOCHONDRIAL-RELATED"/>
    <property type="match status" value="1"/>
</dbReference>
<protein>
    <submittedName>
        <fullName evidence="12">Acyl-CoA dehydrogenase</fullName>
    </submittedName>
</protein>